<evidence type="ECO:0000256" key="2">
    <source>
        <dbReference type="ARBA" id="ARBA00022574"/>
    </source>
</evidence>
<dbReference type="GO" id="GO:0005829">
    <property type="term" value="C:cytosol"/>
    <property type="evidence" value="ECO:0007669"/>
    <property type="project" value="TreeGrafter"/>
</dbReference>
<keyword evidence="8" id="KW-1185">Reference proteome</keyword>
<feature type="region of interest" description="Disordered" evidence="5">
    <location>
        <begin position="439"/>
        <end position="489"/>
    </location>
</feature>
<dbReference type="OMA" id="EPMWLIS"/>
<dbReference type="Proteomes" id="UP000014760">
    <property type="component" value="Unassembled WGS sequence"/>
</dbReference>
<evidence type="ECO:0000313" key="6">
    <source>
        <dbReference type="EMBL" id="ELT99584.1"/>
    </source>
</evidence>
<name>R7U0Q2_CAPTE</name>
<keyword evidence="2" id="KW-0853">WD repeat</keyword>
<feature type="region of interest" description="Disordered" evidence="5">
    <location>
        <begin position="531"/>
        <end position="567"/>
    </location>
</feature>
<dbReference type="EnsemblMetazoa" id="CapteT201741">
    <property type="protein sequence ID" value="CapteP201741"/>
    <property type="gene ID" value="CapteG201741"/>
</dbReference>
<evidence type="ECO:0000256" key="4">
    <source>
        <dbReference type="ARBA" id="ARBA00040269"/>
    </source>
</evidence>
<accession>R7U0Q2</accession>
<dbReference type="PANTHER" id="PTHR46200:SF1">
    <property type="entry name" value="GATOR COMPLEX PROTEIN WDR24"/>
    <property type="match status" value="1"/>
</dbReference>
<reference evidence="6 8" key="2">
    <citation type="journal article" date="2013" name="Nature">
        <title>Insights into bilaterian evolution from three spiralian genomes.</title>
        <authorList>
            <person name="Simakov O."/>
            <person name="Marletaz F."/>
            <person name="Cho S.J."/>
            <person name="Edsinger-Gonzales E."/>
            <person name="Havlak P."/>
            <person name="Hellsten U."/>
            <person name="Kuo D.H."/>
            <person name="Larsson T."/>
            <person name="Lv J."/>
            <person name="Arendt D."/>
            <person name="Savage R."/>
            <person name="Osoegawa K."/>
            <person name="de Jong P."/>
            <person name="Grimwood J."/>
            <person name="Chapman J.A."/>
            <person name="Shapiro H."/>
            <person name="Aerts A."/>
            <person name="Otillar R.P."/>
            <person name="Terry A.Y."/>
            <person name="Boore J.L."/>
            <person name="Grigoriev I.V."/>
            <person name="Lindberg D.R."/>
            <person name="Seaver E.C."/>
            <person name="Weisblat D.A."/>
            <person name="Putnam N.H."/>
            <person name="Rokhsar D.S."/>
        </authorList>
    </citation>
    <scope>NUCLEOTIDE SEQUENCE</scope>
    <source>
        <strain evidence="6 8">I ESC-2004</strain>
    </source>
</reference>
<dbReference type="SMART" id="SM00320">
    <property type="entry name" value="WD40"/>
    <property type="match status" value="6"/>
</dbReference>
<dbReference type="GO" id="GO:0016239">
    <property type="term" value="P:positive regulation of macroautophagy"/>
    <property type="evidence" value="ECO:0007669"/>
    <property type="project" value="TreeGrafter"/>
</dbReference>
<dbReference type="AlphaFoldDB" id="R7U0Q2"/>
<reference evidence="8" key="1">
    <citation type="submission" date="2012-12" db="EMBL/GenBank/DDBJ databases">
        <authorList>
            <person name="Hellsten U."/>
            <person name="Grimwood J."/>
            <person name="Chapman J.A."/>
            <person name="Shapiro H."/>
            <person name="Aerts A."/>
            <person name="Otillar R.P."/>
            <person name="Terry A.Y."/>
            <person name="Boore J.L."/>
            <person name="Simakov O."/>
            <person name="Marletaz F."/>
            <person name="Cho S.-J."/>
            <person name="Edsinger-Gonzales E."/>
            <person name="Havlak P."/>
            <person name="Kuo D.-H."/>
            <person name="Larsson T."/>
            <person name="Lv J."/>
            <person name="Arendt D."/>
            <person name="Savage R."/>
            <person name="Osoegawa K."/>
            <person name="de Jong P."/>
            <person name="Lindberg D.R."/>
            <person name="Seaver E.C."/>
            <person name="Weisblat D.A."/>
            <person name="Putnam N.H."/>
            <person name="Grigoriev I.V."/>
            <person name="Rokhsar D.S."/>
        </authorList>
    </citation>
    <scope>NUCLEOTIDE SEQUENCE</scope>
    <source>
        <strain evidence="8">I ESC-2004</strain>
    </source>
</reference>
<dbReference type="GO" id="GO:1904263">
    <property type="term" value="P:positive regulation of TORC1 signaling"/>
    <property type="evidence" value="ECO:0007669"/>
    <property type="project" value="TreeGrafter"/>
</dbReference>
<evidence type="ECO:0000256" key="3">
    <source>
        <dbReference type="ARBA" id="ARBA00022737"/>
    </source>
</evidence>
<evidence type="ECO:0000256" key="1">
    <source>
        <dbReference type="ARBA" id="ARBA00008134"/>
    </source>
</evidence>
<dbReference type="GO" id="GO:0061700">
    <property type="term" value="C:GATOR2 complex"/>
    <property type="evidence" value="ECO:0007669"/>
    <property type="project" value="TreeGrafter"/>
</dbReference>
<dbReference type="SUPFAM" id="SSF50978">
    <property type="entry name" value="WD40 repeat-like"/>
    <property type="match status" value="1"/>
</dbReference>
<dbReference type="InterPro" id="IPR036322">
    <property type="entry name" value="WD40_repeat_dom_sf"/>
</dbReference>
<dbReference type="Gene3D" id="2.130.10.10">
    <property type="entry name" value="YVTN repeat-like/Quinoprotein amine dehydrogenase"/>
    <property type="match status" value="2"/>
</dbReference>
<comment type="similarity">
    <text evidence="1">Belongs to the WD repeat WDR24 family.</text>
</comment>
<sequence>MHHTILEGPLNCLALNRDCSQVVVAGRNVFKIFSIEDQEFQEKVNLRVGRNINLNYSASDVAWNPIQDHLLASAATNGAVVVWDLNRVSRSKQEHVFNNVHKRFVNKVVFHVHESDMLLSGSQDGYMKLFDLRKADVSSSFHGRDGVKDIQYNPSHYFTFAAALENGNIQIWDMRNTSRWERQFTAHNGPVFSLDWHTDEKMWIATAGRDRMIKQQNRVRNTHTVQTIASVAKIKWRPQRKFHISSCSLLLDFSVNVWDIRRPYVPFASFNEHKDCVTGISWKQNNPHVFFSSSKDSTLYQHMFRDATRPANDANPVGISISVHGSVAYASSDKLNSSTTPRSNSYSRLPAVWKRTPERSEQFMMVTSLLNEFEIINSAEAVEDFCMSWFIRSAREYKLSGRSMAEVCEHNAKLADSMKRHQIAQTWRMLKLLYCGKSKKAPPSPVATAINNPKTEVTKDTDAERTEKQEVKKEEKPDTSTVGHGIKNHSDFFFGDGDVDQAVYEYDSHRNMQDGQEWSLPSEAFQPRHEIKETSQPLDPLSENTKGESPSSVNESELNSKRNEQVALSAQSGIKQEILLTPPFNSHLSPWHFTTLVRDMLQSYAEKGDVQTAVTAIIVLGDRIKPHLDELHIEQWFMSYIDLLGRFEMWTRATEIIRMSGHPAVGALNQLSTTIHTHCSQCSKPLLRSGWLCDRCNGQLNVCSVCHLPVRGLYAWCQGCSHGGHLHHIRDWLKTYQHCPTGCGHLCEYT</sequence>
<proteinExistence type="inferred from homology"/>
<dbReference type="EMBL" id="KB306751">
    <property type="protein sequence ID" value="ELT99584.1"/>
    <property type="molecule type" value="Genomic_DNA"/>
</dbReference>
<dbReference type="InterPro" id="IPR015943">
    <property type="entry name" value="WD40/YVTN_repeat-like_dom_sf"/>
</dbReference>
<dbReference type="CDD" id="cd16693">
    <property type="entry name" value="mRING-H2-C3H3C2_WDR24"/>
    <property type="match status" value="1"/>
</dbReference>
<dbReference type="FunCoup" id="R7U0Q2">
    <property type="interactions" value="1295"/>
</dbReference>
<dbReference type="InterPro" id="IPR001680">
    <property type="entry name" value="WD40_rpt"/>
</dbReference>
<feature type="compositionally biased region" description="Polar residues" evidence="5">
    <location>
        <begin position="534"/>
        <end position="557"/>
    </location>
</feature>
<dbReference type="GO" id="GO:0005774">
    <property type="term" value="C:vacuolar membrane"/>
    <property type="evidence" value="ECO:0007669"/>
    <property type="project" value="TreeGrafter"/>
</dbReference>
<dbReference type="HOGENOM" id="CLU_010233_0_0_1"/>
<evidence type="ECO:0000313" key="8">
    <source>
        <dbReference type="Proteomes" id="UP000014760"/>
    </source>
</evidence>
<protein>
    <recommendedName>
        <fullName evidence="4">GATOR2 complex protein WDR24</fullName>
    </recommendedName>
</protein>
<keyword evidence="3" id="KW-0677">Repeat</keyword>
<reference evidence="7" key="3">
    <citation type="submission" date="2015-06" db="UniProtKB">
        <authorList>
            <consortium name="EnsemblMetazoa"/>
        </authorList>
    </citation>
    <scope>IDENTIFICATION</scope>
</reference>
<dbReference type="STRING" id="283909.R7U0Q2"/>
<gene>
    <name evidence="6" type="ORF">CAPTEDRAFT_201741</name>
</gene>
<dbReference type="Pfam" id="PF00400">
    <property type="entry name" value="WD40"/>
    <property type="match status" value="2"/>
</dbReference>
<feature type="compositionally biased region" description="Basic and acidic residues" evidence="5">
    <location>
        <begin position="456"/>
        <end position="478"/>
    </location>
</feature>
<dbReference type="PANTHER" id="PTHR46200">
    <property type="entry name" value="GATOR COMPLEX PROTEIN WDR24"/>
    <property type="match status" value="1"/>
</dbReference>
<dbReference type="EMBL" id="AMQN01009986">
    <property type="status" value="NOT_ANNOTATED_CDS"/>
    <property type="molecule type" value="Genomic_DNA"/>
</dbReference>
<evidence type="ECO:0000313" key="7">
    <source>
        <dbReference type="EnsemblMetazoa" id="CapteP201741"/>
    </source>
</evidence>
<dbReference type="InterPro" id="IPR037590">
    <property type="entry name" value="WDR24"/>
</dbReference>
<dbReference type="OrthoDB" id="60955at2759"/>
<organism evidence="6">
    <name type="scientific">Capitella teleta</name>
    <name type="common">Polychaete worm</name>
    <dbReference type="NCBI Taxonomy" id="283909"/>
    <lineage>
        <taxon>Eukaryota</taxon>
        <taxon>Metazoa</taxon>
        <taxon>Spiralia</taxon>
        <taxon>Lophotrochozoa</taxon>
        <taxon>Annelida</taxon>
        <taxon>Polychaeta</taxon>
        <taxon>Sedentaria</taxon>
        <taxon>Scolecida</taxon>
        <taxon>Capitellidae</taxon>
        <taxon>Capitella</taxon>
    </lineage>
</organism>
<dbReference type="GO" id="GO:0034198">
    <property type="term" value="P:cellular response to amino acid starvation"/>
    <property type="evidence" value="ECO:0007669"/>
    <property type="project" value="TreeGrafter"/>
</dbReference>
<evidence type="ECO:0000256" key="5">
    <source>
        <dbReference type="SAM" id="MobiDB-lite"/>
    </source>
</evidence>